<protein>
    <recommendedName>
        <fullName evidence="4">InlB B-repeat-containing protein</fullName>
    </recommendedName>
</protein>
<evidence type="ECO:0000313" key="2">
    <source>
        <dbReference type="EMBL" id="BCR35180.1"/>
    </source>
</evidence>
<comment type="subcellular location">
    <subcellularLocation>
        <location evidence="1">Cell envelope</location>
    </subcellularLocation>
</comment>
<dbReference type="EMBL" id="AP024412">
    <property type="protein sequence ID" value="BCR35180.1"/>
    <property type="molecule type" value="Genomic_DNA"/>
</dbReference>
<evidence type="ECO:0008006" key="4">
    <source>
        <dbReference type="Google" id="ProtNLM"/>
    </source>
</evidence>
<gene>
    <name evidence="2" type="ORF">MPAN_000730</name>
</gene>
<evidence type="ECO:0000313" key="3">
    <source>
        <dbReference type="Proteomes" id="UP000620133"/>
    </source>
</evidence>
<dbReference type="Proteomes" id="UP000620133">
    <property type="component" value="Chromosome"/>
</dbReference>
<dbReference type="InterPro" id="IPR013378">
    <property type="entry name" value="InlB-like_B-rpt"/>
</dbReference>
<dbReference type="AlphaFoldDB" id="A0A7U9TJ82"/>
<accession>A0A7U9TJ82</accession>
<proteinExistence type="predicted"/>
<keyword evidence="3" id="KW-1185">Reference proteome</keyword>
<dbReference type="Pfam" id="PF09479">
    <property type="entry name" value="Flg_new"/>
    <property type="match status" value="1"/>
</dbReference>
<organism evidence="2 3">
    <name type="scientific">Mariniplasma anaerobium</name>
    <dbReference type="NCBI Taxonomy" id="2735436"/>
    <lineage>
        <taxon>Bacteria</taxon>
        <taxon>Bacillati</taxon>
        <taxon>Mycoplasmatota</taxon>
        <taxon>Mollicutes</taxon>
        <taxon>Acholeplasmatales</taxon>
        <taxon>Acholeplasmataceae</taxon>
        <taxon>Mariniplasma</taxon>
    </lineage>
</organism>
<dbReference type="InterPro" id="IPR042229">
    <property type="entry name" value="Listeria/Bacterioides_rpt_sf"/>
</dbReference>
<dbReference type="RefSeq" id="WP_176239054.1">
    <property type="nucleotide sequence ID" value="NZ_AP024412.1"/>
</dbReference>
<name>A0A7U9TJ82_9MOLU</name>
<dbReference type="Gene3D" id="2.60.40.4270">
    <property type="entry name" value="Listeria-Bacteroides repeat domain"/>
    <property type="match status" value="1"/>
</dbReference>
<evidence type="ECO:0000256" key="1">
    <source>
        <dbReference type="ARBA" id="ARBA00004196"/>
    </source>
</evidence>
<dbReference type="GO" id="GO:0030313">
    <property type="term" value="C:cell envelope"/>
    <property type="evidence" value="ECO:0007669"/>
    <property type="project" value="UniProtKB-SubCell"/>
</dbReference>
<dbReference type="KEGG" id="manr:MPAN_000730"/>
<sequence length="477" mass="55140">MKFIEIFSKFNIKFSRSARIVAGIFVGIIILFGLISLLIPNSDNNNDQIENTVEDKNTYLYEEVKYADEVYINCVGINAIENSDESYTLNLKVKIEQWNTDFNINQIEIKPEMFEIRLMDTNAPSQMSVFMSSLAKATVLTAASIAVGGEINVIEQTLDFATDYATSVIENAESKDTLKIKANNEDFEPFRPYMKNGIPTYVNLSFDITEEYLNSYKTIVLSIDTWYTWQQNIFLTLRPNTKDYSIEFDLNGGTSAVEIPIVDVESGNIVDFPNVDLYKEGYQFAYWTTEKDNKETKLRDLYFYTYENVQNFKVYAYYEELVPLEEYTSMGDIVEFKDSTYVISVQEVNTIENVTIIDSNGEEIIHTSNGENQFLAIKIMIVKTIDGNGHVLDNDNDFYLLNEYKDKDLGKYFGYINLFDNIKPLDDYNWIGLEIDAVGTYYITLHFEIPNHLSDKSLFVLEIDFFWNSYSKEILLK</sequence>
<reference evidence="2" key="1">
    <citation type="submission" date="2021-01" db="EMBL/GenBank/DDBJ databases">
        <title>Draft genome sequence of Acholeplasmataceae bacterium strain Mahy22.</title>
        <authorList>
            <person name="Watanabe M."/>
            <person name="Kojima H."/>
            <person name="Fukui M."/>
        </authorList>
    </citation>
    <scope>NUCLEOTIDE SEQUENCE</scope>
    <source>
        <strain evidence="2">Mahy22</strain>
    </source>
</reference>